<name>M1WZH7_9NOST</name>
<evidence type="ECO:0000313" key="2">
    <source>
        <dbReference type="Proteomes" id="UP000053051"/>
    </source>
</evidence>
<accession>M1WZH7</accession>
<dbReference type="AlphaFoldDB" id="M1WZH7"/>
<evidence type="ECO:0000313" key="1">
    <source>
        <dbReference type="EMBL" id="CCH67597.1"/>
    </source>
</evidence>
<comment type="caution">
    <text evidence="1">The sequence shown here is derived from an EMBL/GenBank/DDBJ whole genome shotgun (WGS) entry which is preliminary data.</text>
</comment>
<proteinExistence type="predicted"/>
<dbReference type="EMBL" id="CAIY01000049">
    <property type="protein sequence ID" value="CCH67597.1"/>
    <property type="molecule type" value="Genomic_DNA"/>
</dbReference>
<organism evidence="1 2">
    <name type="scientific">Richelia intracellularis HH01</name>
    <dbReference type="NCBI Taxonomy" id="1165094"/>
    <lineage>
        <taxon>Bacteria</taxon>
        <taxon>Bacillati</taxon>
        <taxon>Cyanobacteriota</taxon>
        <taxon>Cyanophyceae</taxon>
        <taxon>Nostocales</taxon>
        <taxon>Nostocaceae</taxon>
        <taxon>Richelia</taxon>
    </lineage>
</organism>
<gene>
    <name evidence="1" type="ORF">RINTHH_14420</name>
</gene>
<reference evidence="1 2" key="1">
    <citation type="submission" date="2012-05" db="EMBL/GenBank/DDBJ databases">
        <authorList>
            <person name="Hilton J."/>
        </authorList>
    </citation>
    <scope>NUCLEOTIDE SEQUENCE [LARGE SCALE GENOMIC DNA]</scope>
    <source>
        <strain evidence="1 2">HH01</strain>
    </source>
</reference>
<dbReference type="Proteomes" id="UP000053051">
    <property type="component" value="Unassembled WGS sequence"/>
</dbReference>
<keyword evidence="2" id="KW-1185">Reference proteome</keyword>
<reference evidence="2" key="2">
    <citation type="submission" date="2016-01" db="EMBL/GenBank/DDBJ databases">
        <title>Diatom-associated endosymboitic cyanobacterium lacks core nitrogen metabolism enzymes.</title>
        <authorList>
            <person name="Hilton J.A."/>
            <person name="Foster R.A."/>
            <person name="Tripp H.J."/>
            <person name="Carter B.J."/>
            <person name="Zehr J.P."/>
            <person name="Villareal T.A."/>
        </authorList>
    </citation>
    <scope>NUCLEOTIDE SEQUENCE [LARGE SCALE GENOMIC DNA]</scope>
    <source>
        <strain evidence="2">HH01</strain>
    </source>
</reference>
<protein>
    <submittedName>
        <fullName evidence="1">Uncharacterized protein</fullName>
    </submittedName>
</protein>
<sequence>MKQLPDYRKDVFTKITEWEIIHNLKKIQAKCGYKYLSFRGGIMR</sequence>